<reference evidence="9" key="1">
    <citation type="submission" date="2021-02" db="EMBL/GenBank/DDBJ databases">
        <title>Infant gut strain persistence is associated with maternal origin, phylogeny, and functional potential including surface adhesion and iron acquisition.</title>
        <authorList>
            <person name="Lou Y.C."/>
        </authorList>
    </citation>
    <scope>NUCLEOTIDE SEQUENCE</scope>
    <source>
        <strain evidence="9">L2_039_000G1_dasL2_039_000G1_concoct_11</strain>
    </source>
</reference>
<keyword evidence="1" id="KW-0813">Transport</keyword>
<accession>A0A943UYP1</accession>
<feature type="transmembrane region" description="Helical" evidence="7">
    <location>
        <begin position="33"/>
        <end position="54"/>
    </location>
</feature>
<dbReference type="Gene3D" id="3.30.70.20">
    <property type="match status" value="1"/>
</dbReference>
<keyword evidence="2" id="KW-0004">4Fe-4S</keyword>
<keyword evidence="4" id="KW-0249">Electron transport</keyword>
<dbReference type="Proteomes" id="UP000727506">
    <property type="component" value="Unassembled WGS sequence"/>
</dbReference>
<keyword evidence="6" id="KW-0411">Iron-sulfur</keyword>
<feature type="transmembrane region" description="Helical" evidence="7">
    <location>
        <begin position="191"/>
        <end position="213"/>
    </location>
</feature>
<evidence type="ECO:0000256" key="3">
    <source>
        <dbReference type="ARBA" id="ARBA00022723"/>
    </source>
</evidence>
<protein>
    <submittedName>
        <fullName evidence="9">4Fe-4S binding protein</fullName>
    </submittedName>
</protein>
<dbReference type="InterPro" id="IPR017900">
    <property type="entry name" value="4Fe4S_Fe_S_CS"/>
</dbReference>
<dbReference type="Pfam" id="PF12801">
    <property type="entry name" value="Fer4_5"/>
    <property type="match status" value="2"/>
</dbReference>
<dbReference type="GO" id="GO:0005886">
    <property type="term" value="C:plasma membrane"/>
    <property type="evidence" value="ECO:0007669"/>
    <property type="project" value="TreeGrafter"/>
</dbReference>
<dbReference type="PROSITE" id="PS00198">
    <property type="entry name" value="4FE4S_FER_1"/>
    <property type="match status" value="1"/>
</dbReference>
<keyword evidence="7" id="KW-0812">Transmembrane</keyword>
<keyword evidence="3" id="KW-0479">Metal-binding</keyword>
<organism evidence="9 10">
    <name type="scientific">Slackia piriformis</name>
    <dbReference type="NCBI Taxonomy" id="626934"/>
    <lineage>
        <taxon>Bacteria</taxon>
        <taxon>Bacillati</taxon>
        <taxon>Actinomycetota</taxon>
        <taxon>Coriobacteriia</taxon>
        <taxon>Eggerthellales</taxon>
        <taxon>Eggerthellaceae</taxon>
        <taxon>Slackia</taxon>
    </lineage>
</organism>
<dbReference type="EMBL" id="JAGZSV010000007">
    <property type="protein sequence ID" value="MBS6940056.1"/>
    <property type="molecule type" value="Genomic_DNA"/>
</dbReference>
<gene>
    <name evidence="9" type="ORF">KH142_00950</name>
</gene>
<dbReference type="PROSITE" id="PS51379">
    <property type="entry name" value="4FE4S_FER_2"/>
    <property type="match status" value="2"/>
</dbReference>
<evidence type="ECO:0000313" key="10">
    <source>
        <dbReference type="Proteomes" id="UP000727506"/>
    </source>
</evidence>
<evidence type="ECO:0000256" key="7">
    <source>
        <dbReference type="SAM" id="Phobius"/>
    </source>
</evidence>
<dbReference type="InterPro" id="IPR051684">
    <property type="entry name" value="Electron_Trans/Redox"/>
</dbReference>
<keyword evidence="7" id="KW-1133">Transmembrane helix</keyword>
<feature type="transmembrane region" description="Helical" evidence="7">
    <location>
        <begin position="161"/>
        <end position="179"/>
    </location>
</feature>
<keyword evidence="7" id="KW-0472">Membrane</keyword>
<evidence type="ECO:0000256" key="2">
    <source>
        <dbReference type="ARBA" id="ARBA00022485"/>
    </source>
</evidence>
<name>A0A943UYP1_9ACTN</name>
<evidence type="ECO:0000256" key="4">
    <source>
        <dbReference type="ARBA" id="ARBA00022982"/>
    </source>
</evidence>
<sequence>MRVPAVSSCKACGSRCARPARRVGFRVAWVRRAVQTCAAFLFAAPLIAAGWALFGGYAGGDEPVAAPSQLAWWGSLSSSQVLGVDLVDPFAALQVCLAAKTAAFWGLAAAVPVLAFYGIVRARAFCGWVCPVNFLLEGTDALRAFSGLRVRQRAVPRHAKLGVACAVLAMSAIASVPVFEPFNPIGALNRALLFGSFSGVGALAAIVAAELFWGRRVWCRSLCPIGGMYQALGVVGAASVLIDSEKCTACGACMNVCLCDSEILKPSIAGESGRVSAGDCMLCGRCVDVCPHDALHIGAAVPKKPRL</sequence>
<dbReference type="PANTHER" id="PTHR30176:SF3">
    <property type="entry name" value="FERREDOXIN-TYPE PROTEIN NAPH"/>
    <property type="match status" value="1"/>
</dbReference>
<feature type="domain" description="4Fe-4S ferredoxin-type" evidence="8">
    <location>
        <begin position="238"/>
        <end position="267"/>
    </location>
</feature>
<feature type="transmembrane region" description="Helical" evidence="7">
    <location>
        <begin position="102"/>
        <end position="120"/>
    </location>
</feature>
<proteinExistence type="predicted"/>
<evidence type="ECO:0000256" key="1">
    <source>
        <dbReference type="ARBA" id="ARBA00022448"/>
    </source>
</evidence>
<evidence type="ECO:0000313" key="9">
    <source>
        <dbReference type="EMBL" id="MBS6940056.1"/>
    </source>
</evidence>
<dbReference type="AlphaFoldDB" id="A0A943UYP1"/>
<dbReference type="GO" id="GO:0046872">
    <property type="term" value="F:metal ion binding"/>
    <property type="evidence" value="ECO:0007669"/>
    <property type="project" value="UniProtKB-KW"/>
</dbReference>
<evidence type="ECO:0000259" key="8">
    <source>
        <dbReference type="PROSITE" id="PS51379"/>
    </source>
</evidence>
<evidence type="ECO:0000256" key="6">
    <source>
        <dbReference type="ARBA" id="ARBA00023014"/>
    </source>
</evidence>
<dbReference type="SUPFAM" id="SSF54862">
    <property type="entry name" value="4Fe-4S ferredoxins"/>
    <property type="match status" value="1"/>
</dbReference>
<dbReference type="GO" id="GO:0051539">
    <property type="term" value="F:4 iron, 4 sulfur cluster binding"/>
    <property type="evidence" value="ECO:0007669"/>
    <property type="project" value="UniProtKB-KW"/>
</dbReference>
<dbReference type="InterPro" id="IPR017896">
    <property type="entry name" value="4Fe4S_Fe-S-bd"/>
</dbReference>
<comment type="caution">
    <text evidence="9">The sequence shown here is derived from an EMBL/GenBank/DDBJ whole genome shotgun (WGS) entry which is preliminary data.</text>
</comment>
<keyword evidence="5" id="KW-0408">Iron</keyword>
<dbReference type="PANTHER" id="PTHR30176">
    <property type="entry name" value="FERREDOXIN-TYPE PROTEIN NAPH"/>
    <property type="match status" value="1"/>
</dbReference>
<evidence type="ECO:0000256" key="5">
    <source>
        <dbReference type="ARBA" id="ARBA00023004"/>
    </source>
</evidence>
<dbReference type="Pfam" id="PF13237">
    <property type="entry name" value="Fer4_10"/>
    <property type="match status" value="1"/>
</dbReference>
<feature type="domain" description="4Fe-4S ferredoxin-type" evidence="8">
    <location>
        <begin position="271"/>
        <end position="300"/>
    </location>
</feature>